<evidence type="ECO:0000256" key="5">
    <source>
        <dbReference type="ARBA" id="ARBA00023136"/>
    </source>
</evidence>
<feature type="transmembrane region" description="Helical" evidence="6">
    <location>
        <begin position="51"/>
        <end position="69"/>
    </location>
</feature>
<feature type="transmembrane region" description="Helical" evidence="6">
    <location>
        <begin position="346"/>
        <end position="366"/>
    </location>
</feature>
<keyword evidence="5 6" id="KW-0472">Membrane</keyword>
<feature type="domain" description="Metallo-beta-lactamase" evidence="7">
    <location>
        <begin position="651"/>
        <end position="860"/>
    </location>
</feature>
<dbReference type="Pfam" id="PF13567">
    <property type="entry name" value="DUF4131"/>
    <property type="match status" value="1"/>
</dbReference>
<feature type="transmembrane region" description="Helical" evidence="6">
    <location>
        <begin position="314"/>
        <end position="334"/>
    </location>
</feature>
<dbReference type="PANTHER" id="PTHR30619:SF1">
    <property type="entry name" value="RECOMBINATION PROTEIN 2"/>
    <property type="match status" value="1"/>
</dbReference>
<dbReference type="InterPro" id="IPR052159">
    <property type="entry name" value="Competence_DNA_uptake"/>
</dbReference>
<evidence type="ECO:0000256" key="6">
    <source>
        <dbReference type="SAM" id="Phobius"/>
    </source>
</evidence>
<dbReference type="SMART" id="SM00849">
    <property type="entry name" value="Lactamase_B"/>
    <property type="match status" value="1"/>
</dbReference>
<evidence type="ECO:0000313" key="8">
    <source>
        <dbReference type="EMBL" id="MFC6645735.1"/>
    </source>
</evidence>
<keyword evidence="3 6" id="KW-0812">Transmembrane</keyword>
<evidence type="ECO:0000256" key="4">
    <source>
        <dbReference type="ARBA" id="ARBA00022989"/>
    </source>
</evidence>
<evidence type="ECO:0000256" key="1">
    <source>
        <dbReference type="ARBA" id="ARBA00004651"/>
    </source>
</evidence>
<accession>A0ABW1ZA04</accession>
<keyword evidence="2" id="KW-1003">Cell membrane</keyword>
<dbReference type="InterPro" id="IPR035681">
    <property type="entry name" value="ComA-like_MBL"/>
</dbReference>
<dbReference type="Pfam" id="PF03772">
    <property type="entry name" value="Competence"/>
    <property type="match status" value="1"/>
</dbReference>
<dbReference type="RefSeq" id="WP_263369455.1">
    <property type="nucleotide sequence ID" value="NZ_JAGSYD010000001.1"/>
</dbReference>
<dbReference type="InterPro" id="IPR025405">
    <property type="entry name" value="DUF4131"/>
</dbReference>
<evidence type="ECO:0000256" key="2">
    <source>
        <dbReference type="ARBA" id="ARBA00022475"/>
    </source>
</evidence>
<dbReference type="InterPro" id="IPR004477">
    <property type="entry name" value="ComEC_N"/>
</dbReference>
<dbReference type="InterPro" id="IPR036866">
    <property type="entry name" value="RibonucZ/Hydroxyglut_hydro"/>
</dbReference>
<feature type="transmembrane region" description="Helical" evidence="6">
    <location>
        <begin position="387"/>
        <end position="406"/>
    </location>
</feature>
<feature type="transmembrane region" description="Helical" evidence="6">
    <location>
        <begin position="552"/>
        <end position="572"/>
    </location>
</feature>
<dbReference type="Gene3D" id="3.60.15.10">
    <property type="entry name" value="Ribonuclease Z/Hydroxyacylglutathione hydrolase-like"/>
    <property type="match status" value="1"/>
</dbReference>
<evidence type="ECO:0000259" key="7">
    <source>
        <dbReference type="SMART" id="SM00849"/>
    </source>
</evidence>
<dbReference type="Proteomes" id="UP001596391">
    <property type="component" value="Unassembled WGS sequence"/>
</dbReference>
<comment type="caution">
    <text evidence="8">The sequence shown here is derived from an EMBL/GenBank/DDBJ whole genome shotgun (WGS) entry which is preliminary data.</text>
</comment>
<keyword evidence="4 6" id="KW-1133">Transmembrane helix</keyword>
<feature type="transmembrane region" description="Helical" evidence="6">
    <location>
        <begin position="614"/>
        <end position="633"/>
    </location>
</feature>
<dbReference type="CDD" id="cd07731">
    <property type="entry name" value="ComA-like_MBL-fold"/>
    <property type="match status" value="1"/>
</dbReference>
<feature type="transmembrane region" description="Helical" evidence="6">
    <location>
        <begin position="587"/>
        <end position="607"/>
    </location>
</feature>
<dbReference type="SUPFAM" id="SSF56281">
    <property type="entry name" value="Metallo-hydrolase/oxidoreductase"/>
    <property type="match status" value="1"/>
</dbReference>
<feature type="transmembrane region" description="Helical" evidence="6">
    <location>
        <begin position="523"/>
        <end position="545"/>
    </location>
</feature>
<evidence type="ECO:0000256" key="3">
    <source>
        <dbReference type="ARBA" id="ARBA00022692"/>
    </source>
</evidence>
<protein>
    <submittedName>
        <fullName evidence="8">ComEC/Rec2 family competence protein</fullName>
    </submittedName>
</protein>
<gene>
    <name evidence="8" type="ORF">ACFQBQ_09115</name>
</gene>
<dbReference type="Pfam" id="PF00753">
    <property type="entry name" value="Lactamase_B"/>
    <property type="match status" value="1"/>
</dbReference>
<organism evidence="8 9">
    <name type="scientific">Granulicella cerasi</name>
    <dbReference type="NCBI Taxonomy" id="741063"/>
    <lineage>
        <taxon>Bacteria</taxon>
        <taxon>Pseudomonadati</taxon>
        <taxon>Acidobacteriota</taxon>
        <taxon>Terriglobia</taxon>
        <taxon>Terriglobales</taxon>
        <taxon>Acidobacteriaceae</taxon>
        <taxon>Granulicella</taxon>
    </lineage>
</organism>
<comment type="subcellular location">
    <subcellularLocation>
        <location evidence="1">Cell membrane</location>
        <topology evidence="1">Multi-pass membrane protein</topology>
    </subcellularLocation>
</comment>
<keyword evidence="9" id="KW-1185">Reference proteome</keyword>
<evidence type="ECO:0000313" key="9">
    <source>
        <dbReference type="Proteomes" id="UP001596391"/>
    </source>
</evidence>
<dbReference type="InterPro" id="IPR001279">
    <property type="entry name" value="Metallo-B-lactamas"/>
</dbReference>
<reference evidence="9" key="1">
    <citation type="journal article" date="2019" name="Int. J. Syst. Evol. Microbiol.">
        <title>The Global Catalogue of Microorganisms (GCM) 10K type strain sequencing project: providing services to taxonomists for standard genome sequencing and annotation.</title>
        <authorList>
            <consortium name="The Broad Institute Genomics Platform"/>
            <consortium name="The Broad Institute Genome Sequencing Center for Infectious Disease"/>
            <person name="Wu L."/>
            <person name="Ma J."/>
        </authorList>
    </citation>
    <scope>NUCLEOTIDE SEQUENCE [LARGE SCALE GENOMIC DNA]</scope>
    <source>
        <strain evidence="9">CGMCC 1.16026</strain>
    </source>
</reference>
<dbReference type="NCBIfam" id="TIGR00360">
    <property type="entry name" value="ComEC_N-term"/>
    <property type="match status" value="1"/>
</dbReference>
<feature type="transmembrane region" description="Helical" evidence="6">
    <location>
        <begin position="478"/>
        <end position="503"/>
    </location>
</feature>
<sequence length="909" mass="99257">MLSSSARRYWMNHRPVVEALRFRQAPMLAALLAFAAGEVAARHAWIAPARLYAALMLLLLLSVTSLAGARRIALVPVLALWAALGAVALQIERPPLTQTTLRPCADGLSRKVEGEVVSVRPLQEHTAVNNADGAELQPWEVEPGGWELSTEPARYLVDLRVRAIEQVTPDASRMVPLQGGVRVLLMGDAPALRCGDVLQLPLRMRVPEEYRDPGAWSRREYLLEQGIGLEGSARGQRILLVQHAGASWRCQLQHAQTWASQRLRTFLATPANDALPAWLRFDAEDTATVEAMLTGDRGDLSHTWREELERTGTFHLVVVSGLHVTMIAGALLWLLKRLRCPDWIAVPVMVSIVTAFALLTGFGVPVQRALMMTAAYAMARALRREQSGLNALGMAALMVLTLDPRALFSASFQMTFCVVVAAAGIAAPITHRLYSERRRALRKLDRAEGDVAYAPALAAWRVRLRLWRAVLRDAMGAWAAWIMLPALWLFFAVCDALVVSAAIELCMALPMALHFHRVALQSLAANVLSVPLMCVALGAAVAMFFTALLSHAIAAPFAMLTAFVLHLLRWIIGHLGHASFAEWRVPAPLPLCALGSCIAIAAAILLLRMRQRAWVLAGAVSLALVPLFTLLSVPPQLAQGELELSALDVGQGDALLLATPDGRTLLIDAGGPSGYAARAKSSWDVGEEVVSPYLWSRQLRRLDAVAITHAHTDHLGGMSAVMRNFRPRELWLSVQPAQAGELRSLLVLAQQLHVQVRWFRAGDQFDFGSAHIRVLAPQRSYTNDRSAKNDDSLVLEADAGRASVLLEGDAERASEDAMLAAQDLHPVTLLKVAHHGSRTSTTVEFANEVRPQVAVVSVGAQNTFGHPRAETLTTLESEGTRIYRTDRGGLQRFLLDPVTGRWQQSNGPQ</sequence>
<dbReference type="EMBL" id="JBHSWI010000001">
    <property type="protein sequence ID" value="MFC6645735.1"/>
    <property type="molecule type" value="Genomic_DNA"/>
</dbReference>
<feature type="transmembrane region" description="Helical" evidence="6">
    <location>
        <begin position="412"/>
        <end position="434"/>
    </location>
</feature>
<proteinExistence type="predicted"/>
<dbReference type="PANTHER" id="PTHR30619">
    <property type="entry name" value="DNA INTERNALIZATION/COMPETENCE PROTEIN COMEC/REC2"/>
    <property type="match status" value="1"/>
</dbReference>
<name>A0ABW1ZA04_9BACT</name>